<dbReference type="PANTHER" id="PTHR43208:SF1">
    <property type="entry name" value="ABC TRANSPORTER SUBSTRATE-BINDING PROTEIN"/>
    <property type="match status" value="1"/>
</dbReference>
<evidence type="ECO:0000256" key="1">
    <source>
        <dbReference type="ARBA" id="ARBA00022729"/>
    </source>
</evidence>
<dbReference type="AlphaFoldDB" id="A0A1E3WEE8"/>
<proteinExistence type="predicted"/>
<name>A0A1E3WEE8_9HYPH</name>
<feature type="domain" description="ABC transporter substrate-binding protein PnrA-like" evidence="2">
    <location>
        <begin position="39"/>
        <end position="277"/>
    </location>
</feature>
<dbReference type="Gene3D" id="3.40.50.2300">
    <property type="match status" value="2"/>
</dbReference>
<dbReference type="Pfam" id="PF02608">
    <property type="entry name" value="Bmp"/>
    <property type="match status" value="1"/>
</dbReference>
<evidence type="ECO:0000259" key="2">
    <source>
        <dbReference type="Pfam" id="PF02608"/>
    </source>
</evidence>
<dbReference type="PANTHER" id="PTHR43208">
    <property type="entry name" value="ABC TRANSPORTER SUBSTRATE-BINDING PROTEIN"/>
    <property type="match status" value="1"/>
</dbReference>
<keyword evidence="1" id="KW-0732">Signal</keyword>
<dbReference type="Proteomes" id="UP000095042">
    <property type="component" value="Unassembled WGS sequence"/>
</dbReference>
<dbReference type="RefSeq" id="WP_069622914.1">
    <property type="nucleotide sequence ID" value="NZ_LPWD01000035.1"/>
</dbReference>
<gene>
    <name evidence="3" type="ORF">AUC71_00495</name>
</gene>
<evidence type="ECO:0000313" key="3">
    <source>
        <dbReference type="EMBL" id="ODS03892.1"/>
    </source>
</evidence>
<reference evidence="3 4" key="1">
    <citation type="journal article" date="2016" name="Environ. Microbiol.">
        <title>New Methyloceanibacter diversity from North Sea sediments includes methanotroph containing solely the soluble methane monooxygenase.</title>
        <authorList>
            <person name="Vekeman B."/>
            <person name="Kerckhof F.M."/>
            <person name="Cremers G."/>
            <person name="de Vos P."/>
            <person name="Vandamme P."/>
            <person name="Boon N."/>
            <person name="Op den Camp H.J."/>
            <person name="Heylen K."/>
        </authorList>
    </citation>
    <scope>NUCLEOTIDE SEQUENCE [LARGE SCALE GENOMIC DNA]</scope>
    <source>
        <strain evidence="3 4">R-67177</strain>
    </source>
</reference>
<dbReference type="PROSITE" id="PS51318">
    <property type="entry name" value="TAT"/>
    <property type="match status" value="1"/>
</dbReference>
<dbReference type="OrthoDB" id="9781639at2"/>
<sequence>MSGRTLTRRRVLEGAGLLGASAVISGVLPIRFAHAADLTVGMIFIGPRDDWGWNQSFAEAGEDLSALPGVKIVEAGYLPETTDYGSGKESPETGAYTAELAKLISPDGANLVISTSFGDDPFLNAVAAKNPAVAIQHAAAAASKKDPKNVGGLNALINQGHYVNGVAAGLCTKANKLGFVAGLPEGAVLVNINSFLLGSRKTNPNATVQVIFTGGWENDALETAATKKLVDAGCDVITCHLDSPKVVIEAAEALGVKTCGHAFDQAPLAPKGYITGAEFAWTPMFKMFAGMMQKGERLPPFVIGGYDKGYVKSSPFGAGANPEAVNAATSAIKAMTDNKPIFIGPIKDNAGRLVIPAGTTYGPYAPELFKTNYLIEGVIGSIA</sequence>
<protein>
    <recommendedName>
        <fullName evidence="2">ABC transporter substrate-binding protein PnrA-like domain-containing protein</fullName>
    </recommendedName>
</protein>
<organism evidence="3 4">
    <name type="scientific">Methyloceanibacter marginalis</name>
    <dbReference type="NCBI Taxonomy" id="1774971"/>
    <lineage>
        <taxon>Bacteria</taxon>
        <taxon>Pseudomonadati</taxon>
        <taxon>Pseudomonadota</taxon>
        <taxon>Alphaproteobacteria</taxon>
        <taxon>Hyphomicrobiales</taxon>
        <taxon>Hyphomicrobiaceae</taxon>
        <taxon>Methyloceanibacter</taxon>
    </lineage>
</organism>
<evidence type="ECO:0000313" key="4">
    <source>
        <dbReference type="Proteomes" id="UP000095042"/>
    </source>
</evidence>
<dbReference type="InterPro" id="IPR052910">
    <property type="entry name" value="ABC-Purine-Binding"/>
</dbReference>
<dbReference type="EMBL" id="LPWD01000035">
    <property type="protein sequence ID" value="ODS03892.1"/>
    <property type="molecule type" value="Genomic_DNA"/>
</dbReference>
<keyword evidence="4" id="KW-1185">Reference proteome</keyword>
<comment type="caution">
    <text evidence="3">The sequence shown here is derived from an EMBL/GenBank/DDBJ whole genome shotgun (WGS) entry which is preliminary data.</text>
</comment>
<dbReference type="GO" id="GO:0005886">
    <property type="term" value="C:plasma membrane"/>
    <property type="evidence" value="ECO:0007669"/>
    <property type="project" value="InterPro"/>
</dbReference>
<dbReference type="InterPro" id="IPR006311">
    <property type="entry name" value="TAT_signal"/>
</dbReference>
<dbReference type="InterPro" id="IPR003760">
    <property type="entry name" value="PnrA-like"/>
</dbReference>
<accession>A0A1E3WEE8</accession>